<gene>
    <name evidence="2" type="ORF">TNCT_132841</name>
</gene>
<dbReference type="Pfam" id="PF00078">
    <property type="entry name" value="RVT_1"/>
    <property type="match status" value="1"/>
</dbReference>
<feature type="domain" description="Reverse transcriptase" evidence="1">
    <location>
        <begin position="1"/>
        <end position="110"/>
    </location>
</feature>
<dbReference type="GO" id="GO:0071897">
    <property type="term" value="P:DNA biosynthetic process"/>
    <property type="evidence" value="ECO:0007669"/>
    <property type="project" value="UniProtKB-ARBA"/>
</dbReference>
<dbReference type="PROSITE" id="PS50878">
    <property type="entry name" value="RT_POL"/>
    <property type="match status" value="1"/>
</dbReference>
<protein>
    <recommendedName>
        <fullName evidence="1">Reverse transcriptase domain-containing protein</fullName>
    </recommendedName>
</protein>
<comment type="caution">
    <text evidence="2">The sequence shown here is derived from an EMBL/GenBank/DDBJ whole genome shotgun (WGS) entry which is preliminary data.</text>
</comment>
<proteinExistence type="predicted"/>
<evidence type="ECO:0000313" key="3">
    <source>
        <dbReference type="Proteomes" id="UP000887116"/>
    </source>
</evidence>
<dbReference type="Proteomes" id="UP000887116">
    <property type="component" value="Unassembled WGS sequence"/>
</dbReference>
<accession>A0A8X6GAF4</accession>
<dbReference type="AlphaFoldDB" id="A0A8X6GAF4"/>
<reference evidence="2" key="1">
    <citation type="submission" date="2020-07" db="EMBL/GenBank/DDBJ databases">
        <title>Multicomponent nature underlies the extraordinary mechanical properties of spider dragline silk.</title>
        <authorList>
            <person name="Kono N."/>
            <person name="Nakamura H."/>
            <person name="Mori M."/>
            <person name="Yoshida Y."/>
            <person name="Ohtoshi R."/>
            <person name="Malay A.D."/>
            <person name="Moran D.A.P."/>
            <person name="Tomita M."/>
            <person name="Numata K."/>
            <person name="Arakawa K."/>
        </authorList>
    </citation>
    <scope>NUCLEOTIDE SEQUENCE</scope>
</reference>
<dbReference type="SUPFAM" id="SSF56672">
    <property type="entry name" value="DNA/RNA polymerases"/>
    <property type="match status" value="1"/>
</dbReference>
<organism evidence="2 3">
    <name type="scientific">Trichonephila clavata</name>
    <name type="common">Joro spider</name>
    <name type="synonym">Nephila clavata</name>
    <dbReference type="NCBI Taxonomy" id="2740835"/>
    <lineage>
        <taxon>Eukaryota</taxon>
        <taxon>Metazoa</taxon>
        <taxon>Ecdysozoa</taxon>
        <taxon>Arthropoda</taxon>
        <taxon>Chelicerata</taxon>
        <taxon>Arachnida</taxon>
        <taxon>Araneae</taxon>
        <taxon>Araneomorphae</taxon>
        <taxon>Entelegynae</taxon>
        <taxon>Araneoidea</taxon>
        <taxon>Nephilidae</taxon>
        <taxon>Trichonephila</taxon>
    </lineage>
</organism>
<evidence type="ECO:0000259" key="1">
    <source>
        <dbReference type="PROSITE" id="PS50878"/>
    </source>
</evidence>
<dbReference type="InterPro" id="IPR000477">
    <property type="entry name" value="RT_dom"/>
</dbReference>
<keyword evidence="3" id="KW-1185">Reference proteome</keyword>
<dbReference type="OrthoDB" id="6503643at2759"/>
<name>A0A8X6GAF4_TRICU</name>
<dbReference type="EMBL" id="BMAO01025026">
    <property type="protein sequence ID" value="GFQ99597.1"/>
    <property type="molecule type" value="Genomic_DNA"/>
</dbReference>
<evidence type="ECO:0000313" key="2">
    <source>
        <dbReference type="EMBL" id="GFQ99597.1"/>
    </source>
</evidence>
<sequence>MEAGVCQGCTLSAIFLNISLEPVLRPALEMDTEGYSHFGKSLRCLAYADDFILIDKSRKSLQILLDSLVFTAAMIGLKFNPPKCASLAFHHSMKGRIVNEVPLLISGTPISSHR</sequence>
<dbReference type="InterPro" id="IPR043502">
    <property type="entry name" value="DNA/RNA_pol_sf"/>
</dbReference>